<evidence type="ECO:0000313" key="3">
    <source>
        <dbReference type="Proteomes" id="UP000480178"/>
    </source>
</evidence>
<keyword evidence="1" id="KW-1133">Transmembrane helix</keyword>
<dbReference type="RefSeq" id="WP_162444857.1">
    <property type="nucleotide sequence ID" value="NZ_CP048222.1"/>
</dbReference>
<protein>
    <recommendedName>
        <fullName evidence="4">Transmembrane family 220, helix</fullName>
    </recommendedName>
</protein>
<dbReference type="KEGG" id="rhoz:GXP67_20480"/>
<feature type="transmembrane region" description="Helical" evidence="1">
    <location>
        <begin position="97"/>
        <end position="115"/>
    </location>
</feature>
<dbReference type="PANTHER" id="PTHR34262:SF1">
    <property type="entry name" value="TRANSMEMBRANE PROTEIN 220"/>
    <property type="match status" value="1"/>
</dbReference>
<accession>A0A6C0GM12</accession>
<keyword evidence="1" id="KW-0812">Transmembrane</keyword>
<gene>
    <name evidence="2" type="ORF">GXP67_20480</name>
</gene>
<evidence type="ECO:0000256" key="1">
    <source>
        <dbReference type="SAM" id="Phobius"/>
    </source>
</evidence>
<dbReference type="AlphaFoldDB" id="A0A6C0GM12"/>
<feature type="transmembrane region" description="Helical" evidence="1">
    <location>
        <begin position="26"/>
        <end position="43"/>
    </location>
</feature>
<dbReference type="Proteomes" id="UP000480178">
    <property type="component" value="Chromosome"/>
</dbReference>
<keyword evidence="3" id="KW-1185">Reference proteome</keyword>
<dbReference type="InterPro" id="IPR029377">
    <property type="entry name" value="TMEM220"/>
</dbReference>
<evidence type="ECO:0008006" key="4">
    <source>
        <dbReference type="Google" id="ProtNLM"/>
    </source>
</evidence>
<organism evidence="2 3">
    <name type="scientific">Rhodocytophaga rosea</name>
    <dbReference type="NCBI Taxonomy" id="2704465"/>
    <lineage>
        <taxon>Bacteria</taxon>
        <taxon>Pseudomonadati</taxon>
        <taxon>Bacteroidota</taxon>
        <taxon>Cytophagia</taxon>
        <taxon>Cytophagales</taxon>
        <taxon>Rhodocytophagaceae</taxon>
        <taxon>Rhodocytophaga</taxon>
    </lineage>
</organism>
<name>A0A6C0GM12_9BACT</name>
<dbReference type="Pfam" id="PF15071">
    <property type="entry name" value="TMEM220"/>
    <property type="match status" value="1"/>
</dbReference>
<sequence length="129" mass="14758">MRYLAVFFTVIFILFAIVQYNDPDPILWIPIYAYAALMSYLAYRQKYIIPALLIGFVAYLVGAIYYFPPSVGEWINAEETAKSLQMKMPFVEEARESMGLGICVIAMGIFLYAAYRQRKTQTSPVSKIV</sequence>
<feature type="transmembrane region" description="Helical" evidence="1">
    <location>
        <begin position="48"/>
        <end position="67"/>
    </location>
</feature>
<dbReference type="PANTHER" id="PTHR34262">
    <property type="entry name" value="TRANSMEMBRANE PROTEIN 220"/>
    <property type="match status" value="1"/>
</dbReference>
<dbReference type="EMBL" id="CP048222">
    <property type="protein sequence ID" value="QHT68854.1"/>
    <property type="molecule type" value="Genomic_DNA"/>
</dbReference>
<proteinExistence type="predicted"/>
<evidence type="ECO:0000313" key="2">
    <source>
        <dbReference type="EMBL" id="QHT68854.1"/>
    </source>
</evidence>
<reference evidence="2 3" key="1">
    <citation type="submission" date="2020-01" db="EMBL/GenBank/DDBJ databases">
        <authorList>
            <person name="Kim M.K."/>
        </authorList>
    </citation>
    <scope>NUCLEOTIDE SEQUENCE [LARGE SCALE GENOMIC DNA]</scope>
    <source>
        <strain evidence="2 3">172606-1</strain>
    </source>
</reference>
<keyword evidence="1" id="KW-0472">Membrane</keyword>